<dbReference type="Proteomes" id="UP000478837">
    <property type="component" value="Unassembled WGS sequence"/>
</dbReference>
<name>A0A6L9MT51_9ALTE</name>
<keyword evidence="1" id="KW-0472">Membrane</keyword>
<feature type="transmembrane region" description="Helical" evidence="1">
    <location>
        <begin position="189"/>
        <end position="207"/>
    </location>
</feature>
<reference evidence="2 3" key="1">
    <citation type="submission" date="2020-01" db="EMBL/GenBank/DDBJ databases">
        <title>Genomes of bacteria type strains.</title>
        <authorList>
            <person name="Chen J."/>
            <person name="Zhu S."/>
            <person name="Yang J."/>
        </authorList>
    </citation>
    <scope>NUCLEOTIDE SEQUENCE [LARGE SCALE GENOMIC DNA]</scope>
    <source>
        <strain evidence="2 3">LMG 22958</strain>
    </source>
</reference>
<evidence type="ECO:0000313" key="2">
    <source>
        <dbReference type="EMBL" id="NDW21384.1"/>
    </source>
</evidence>
<dbReference type="AlphaFoldDB" id="A0A6L9MT51"/>
<accession>A0A6L9MT51</accession>
<gene>
    <name evidence="2" type="ORF">GTW09_07620</name>
</gene>
<feature type="transmembrane region" description="Helical" evidence="1">
    <location>
        <begin position="106"/>
        <end position="123"/>
    </location>
</feature>
<dbReference type="EMBL" id="JAAAWP010000003">
    <property type="protein sequence ID" value="NDW21384.1"/>
    <property type="molecule type" value="Genomic_DNA"/>
</dbReference>
<keyword evidence="3" id="KW-1185">Reference proteome</keyword>
<feature type="transmembrane region" description="Helical" evidence="1">
    <location>
        <begin position="50"/>
        <end position="67"/>
    </location>
</feature>
<dbReference type="RefSeq" id="WP_163111335.1">
    <property type="nucleotide sequence ID" value="NZ_JAAAWP010000003.1"/>
</dbReference>
<keyword evidence="1" id="KW-0812">Transmembrane</keyword>
<protein>
    <submittedName>
        <fullName evidence="2">Uncharacterized protein</fullName>
    </submittedName>
</protein>
<feature type="transmembrane region" description="Helical" evidence="1">
    <location>
        <begin position="298"/>
        <end position="321"/>
    </location>
</feature>
<sequence length="326" mass="37404">MKFNLPFKNENNSYVGLTPFLTTVLLLLIHFSTGALDWPEKGDIRAQRDFNSAIGMSVITGYFWFAMRLMHQNVANTLTYVLLKTNQLNEFGAHRKNLALQFNRQIFNAMIISIIITITYCISEGLISTQQEVHVLLLTATAVPFWFIAFLFIFQIYSTTAYLTNQVLTKTDFGYDRLRSIVTILRHSISNSIFAMGALAIFPVFWLKKEIPSLDVLGVTFFTGFISLYLFFPVIKLNKKLKEEKCKTLEDIESEINSDIRRYAKNDKQVTGASIEALESEREEILKLTYTLSSKDKVRVAACIAIIPVSWLVLFVTEWMIELINR</sequence>
<organism evidence="2 3">
    <name type="scientific">Alteromonas hispanica</name>
    <dbReference type="NCBI Taxonomy" id="315421"/>
    <lineage>
        <taxon>Bacteria</taxon>
        <taxon>Pseudomonadati</taxon>
        <taxon>Pseudomonadota</taxon>
        <taxon>Gammaproteobacteria</taxon>
        <taxon>Alteromonadales</taxon>
        <taxon>Alteromonadaceae</taxon>
        <taxon>Alteromonas/Salinimonas group</taxon>
        <taxon>Alteromonas</taxon>
    </lineage>
</organism>
<feature type="transmembrane region" description="Helical" evidence="1">
    <location>
        <begin position="214"/>
        <end position="235"/>
    </location>
</feature>
<evidence type="ECO:0000313" key="3">
    <source>
        <dbReference type="Proteomes" id="UP000478837"/>
    </source>
</evidence>
<evidence type="ECO:0000256" key="1">
    <source>
        <dbReference type="SAM" id="Phobius"/>
    </source>
</evidence>
<feature type="transmembrane region" description="Helical" evidence="1">
    <location>
        <begin position="135"/>
        <end position="157"/>
    </location>
</feature>
<feature type="transmembrane region" description="Helical" evidence="1">
    <location>
        <begin position="20"/>
        <end position="38"/>
    </location>
</feature>
<proteinExistence type="predicted"/>
<comment type="caution">
    <text evidence="2">The sequence shown here is derived from an EMBL/GenBank/DDBJ whole genome shotgun (WGS) entry which is preliminary data.</text>
</comment>
<keyword evidence="1" id="KW-1133">Transmembrane helix</keyword>